<dbReference type="AlphaFoldDB" id="K9GWJ4"/>
<evidence type="ECO:0000313" key="1">
    <source>
        <dbReference type="EMBL" id="EKV30380.1"/>
    </source>
</evidence>
<comment type="caution">
    <text evidence="1">The sequence shown here is derived from an EMBL/GenBank/DDBJ whole genome shotgun (WGS) entry which is preliminary data.</text>
</comment>
<organism evidence="1 2">
    <name type="scientific">Caenispirillum salinarum AK4</name>
    <dbReference type="NCBI Taxonomy" id="1238182"/>
    <lineage>
        <taxon>Bacteria</taxon>
        <taxon>Pseudomonadati</taxon>
        <taxon>Pseudomonadota</taxon>
        <taxon>Alphaproteobacteria</taxon>
        <taxon>Rhodospirillales</taxon>
        <taxon>Novispirillaceae</taxon>
        <taxon>Caenispirillum</taxon>
    </lineage>
</organism>
<reference evidence="1 2" key="1">
    <citation type="journal article" date="2013" name="Genome Announc.">
        <title>Draft Genome Sequence of an Alphaproteobacterium, Caenispirillum salinarum AK4(T), Isolated from a Solar Saltern.</title>
        <authorList>
            <person name="Khatri I."/>
            <person name="Singh A."/>
            <person name="Korpole S."/>
            <person name="Pinnaka A.K."/>
            <person name="Subramanian S."/>
        </authorList>
    </citation>
    <scope>NUCLEOTIDE SEQUENCE [LARGE SCALE GENOMIC DNA]</scope>
    <source>
        <strain evidence="1 2">AK4</strain>
    </source>
</reference>
<protein>
    <submittedName>
        <fullName evidence="1">Uncharacterized protein</fullName>
    </submittedName>
</protein>
<accession>K9GWJ4</accession>
<sequence length="140" mass="14818">MSALPMTQHAHVPVPASNVVIFPGPRRAGLSAGLRPMGLEAVERRIVSAFTAWPATAVERRVIAALSACPGAKTEELSRLLGHSGAVFGLFVKGMIEARSPWLDDGRGGAGGLLALYNPFVGTWRLRPAARGAFVTLDYL</sequence>
<dbReference type="STRING" id="1238182.C882_4339"/>
<dbReference type="Proteomes" id="UP000009881">
    <property type="component" value="Unassembled WGS sequence"/>
</dbReference>
<gene>
    <name evidence="1" type="ORF">C882_4339</name>
</gene>
<proteinExistence type="predicted"/>
<name>K9GWJ4_9PROT</name>
<dbReference type="EMBL" id="ANHY01000008">
    <property type="protein sequence ID" value="EKV30380.1"/>
    <property type="molecule type" value="Genomic_DNA"/>
</dbReference>
<evidence type="ECO:0000313" key="2">
    <source>
        <dbReference type="Proteomes" id="UP000009881"/>
    </source>
</evidence>
<keyword evidence="2" id="KW-1185">Reference proteome</keyword>